<evidence type="ECO:0000313" key="1">
    <source>
        <dbReference type="EMBL" id="KJA22124.1"/>
    </source>
</evidence>
<accession>A0A0D2NTE3</accession>
<proteinExistence type="predicted"/>
<protein>
    <submittedName>
        <fullName evidence="1">Uncharacterized protein</fullName>
    </submittedName>
</protein>
<evidence type="ECO:0000313" key="2">
    <source>
        <dbReference type="Proteomes" id="UP000054270"/>
    </source>
</evidence>
<sequence length="193" mass="21655">MTLRGKIWAGHDDLRRWLKTDSSEPIGSVEGPLFISQQFGLLLGTAHRTMDGAGFKVLTTKLICKIRRISRIRATLRLRKQSLSGTEDTLMSEPVIDGRGAAIQLSPEVDQEYREGKKYLDTLMPDAMTVTDARRVHVSKTSFHLILPTSRIGLLLDFTRICNSRLTKQPSKGGMITTQKSCLKRISESIKRS</sequence>
<gene>
    <name evidence="1" type="ORF">HYPSUDRAFT_665741</name>
</gene>
<dbReference type="Proteomes" id="UP000054270">
    <property type="component" value="Unassembled WGS sequence"/>
</dbReference>
<keyword evidence="2" id="KW-1185">Reference proteome</keyword>
<organism evidence="1 2">
    <name type="scientific">Hypholoma sublateritium (strain FD-334 SS-4)</name>
    <dbReference type="NCBI Taxonomy" id="945553"/>
    <lineage>
        <taxon>Eukaryota</taxon>
        <taxon>Fungi</taxon>
        <taxon>Dikarya</taxon>
        <taxon>Basidiomycota</taxon>
        <taxon>Agaricomycotina</taxon>
        <taxon>Agaricomycetes</taxon>
        <taxon>Agaricomycetidae</taxon>
        <taxon>Agaricales</taxon>
        <taxon>Agaricineae</taxon>
        <taxon>Strophariaceae</taxon>
        <taxon>Hypholoma</taxon>
    </lineage>
</organism>
<dbReference type="AlphaFoldDB" id="A0A0D2NTE3"/>
<dbReference type="EMBL" id="KN817552">
    <property type="protein sequence ID" value="KJA22124.1"/>
    <property type="molecule type" value="Genomic_DNA"/>
</dbReference>
<reference evidence="2" key="1">
    <citation type="submission" date="2014-04" db="EMBL/GenBank/DDBJ databases">
        <title>Evolutionary Origins and Diversification of the Mycorrhizal Mutualists.</title>
        <authorList>
            <consortium name="DOE Joint Genome Institute"/>
            <consortium name="Mycorrhizal Genomics Consortium"/>
            <person name="Kohler A."/>
            <person name="Kuo A."/>
            <person name="Nagy L.G."/>
            <person name="Floudas D."/>
            <person name="Copeland A."/>
            <person name="Barry K.W."/>
            <person name="Cichocki N."/>
            <person name="Veneault-Fourrey C."/>
            <person name="LaButti K."/>
            <person name="Lindquist E.A."/>
            <person name="Lipzen A."/>
            <person name="Lundell T."/>
            <person name="Morin E."/>
            <person name="Murat C."/>
            <person name="Riley R."/>
            <person name="Ohm R."/>
            <person name="Sun H."/>
            <person name="Tunlid A."/>
            <person name="Henrissat B."/>
            <person name="Grigoriev I.V."/>
            <person name="Hibbett D.S."/>
            <person name="Martin F."/>
        </authorList>
    </citation>
    <scope>NUCLEOTIDE SEQUENCE [LARGE SCALE GENOMIC DNA]</scope>
    <source>
        <strain evidence="2">FD-334 SS-4</strain>
    </source>
</reference>
<dbReference type="OrthoDB" id="2548233at2759"/>
<name>A0A0D2NTE3_HYPSF</name>